<keyword evidence="1" id="KW-0812">Transmembrane</keyword>
<organism evidence="2 3">
    <name type="scientific">Pythium oligandrum</name>
    <name type="common">Mycoparasitic fungus</name>
    <dbReference type="NCBI Taxonomy" id="41045"/>
    <lineage>
        <taxon>Eukaryota</taxon>
        <taxon>Sar</taxon>
        <taxon>Stramenopiles</taxon>
        <taxon>Oomycota</taxon>
        <taxon>Peronosporomycetes</taxon>
        <taxon>Pythiales</taxon>
        <taxon>Pythiaceae</taxon>
        <taxon>Pythium</taxon>
    </lineage>
</organism>
<keyword evidence="1" id="KW-0472">Membrane</keyword>
<evidence type="ECO:0000313" key="3">
    <source>
        <dbReference type="Proteomes" id="UP000794436"/>
    </source>
</evidence>
<protein>
    <submittedName>
        <fullName evidence="2">Uncharacterized protein</fullName>
    </submittedName>
</protein>
<dbReference type="EMBL" id="SPLM01000075">
    <property type="protein sequence ID" value="TMW61816.1"/>
    <property type="molecule type" value="Genomic_DNA"/>
</dbReference>
<proteinExistence type="predicted"/>
<feature type="transmembrane region" description="Helical" evidence="1">
    <location>
        <begin position="554"/>
        <end position="576"/>
    </location>
</feature>
<name>A0A8K1FGM2_PYTOL</name>
<keyword evidence="1" id="KW-1133">Transmembrane helix</keyword>
<gene>
    <name evidence="2" type="ORF">Poli38472_010879</name>
</gene>
<keyword evidence="3" id="KW-1185">Reference proteome</keyword>
<evidence type="ECO:0000256" key="1">
    <source>
        <dbReference type="SAM" id="Phobius"/>
    </source>
</evidence>
<evidence type="ECO:0000313" key="2">
    <source>
        <dbReference type="EMBL" id="TMW61816.1"/>
    </source>
</evidence>
<sequence length="591" mass="63523">MKTYPDSGMVEVCFGQECKEYIPSLVFSLDRLGKDATVDPSTKQVTFGTVLADFDQTYRYDKDANGDLKPLLTAPVVDDEANPTGVKTTMTLLTCATGCVPRTASAADVQAAASASMPDAIALELDVLHRWSDTSVNPSGFEPITFPRGGLHLNLNMAISPPTNTLGFSLSGLALTFLVAAFGNGLPVTQITLAKPGGLMYLQRLSIGSELYVDLPEYAQVDGSYFPITVSAIVLTSGEKENLIQVTLEFGSSATSAVSYMSSLATIARPVTFPPSTSWYATALTTASGTTSPRNMVVQERGTFAYCLDATCSTSAVRMGFLGLGITDGVTLKRFPYSPALQLAYPQQQTLQTYANAEVYTSSFSVWTPQHPQSLIVKVDPSLASYHVSDPRLDVEVSYFLTAGSVTLGGIKLPIPINALKISLALEGWSFYYTSDRLMLNMSLASLTNNNADVVDLVANFSTIVHKTTVTIWDGHQALQVTLGEGKTLVLPLFAALDGLLQPIDVDVVPDHDTGLIVIMSFPIVVRTVSYYALLQELPLTPVTAKTLKHVDSWVVSGILLGLLAFIIFVVVLHCVKKTPPVKLDFSKVIP</sequence>
<dbReference type="AlphaFoldDB" id="A0A8K1FGM2"/>
<accession>A0A8K1FGM2</accession>
<reference evidence="2" key="1">
    <citation type="submission" date="2019-03" db="EMBL/GenBank/DDBJ databases">
        <title>Long read genome sequence of the mycoparasitic Pythium oligandrum ATCC 38472 isolated from sugarbeet rhizosphere.</title>
        <authorList>
            <person name="Gaulin E."/>
        </authorList>
    </citation>
    <scope>NUCLEOTIDE SEQUENCE</scope>
    <source>
        <strain evidence="2">ATCC 38472_TT</strain>
    </source>
</reference>
<dbReference type="OrthoDB" id="177428at2759"/>
<comment type="caution">
    <text evidence="2">The sequence shown here is derived from an EMBL/GenBank/DDBJ whole genome shotgun (WGS) entry which is preliminary data.</text>
</comment>
<dbReference type="Proteomes" id="UP000794436">
    <property type="component" value="Unassembled WGS sequence"/>
</dbReference>